<proteinExistence type="inferred from homology"/>
<comment type="similarity">
    <text evidence="2">Belongs to the RecX family.</text>
</comment>
<dbReference type="InterPro" id="IPR053924">
    <property type="entry name" value="RecX_HTH_2nd"/>
</dbReference>
<evidence type="ECO:0000256" key="2">
    <source>
        <dbReference type="ARBA" id="ARBA00009695"/>
    </source>
</evidence>
<dbReference type="GO" id="GO:0006282">
    <property type="term" value="P:regulation of DNA repair"/>
    <property type="evidence" value="ECO:0007669"/>
    <property type="project" value="InterPro"/>
</dbReference>
<evidence type="ECO:0000259" key="5">
    <source>
        <dbReference type="Pfam" id="PF02631"/>
    </source>
</evidence>
<feature type="domain" description="RecX second three-helical" evidence="5">
    <location>
        <begin position="57"/>
        <end position="98"/>
    </location>
</feature>
<gene>
    <name evidence="7" type="ORF">BC659_1376</name>
</gene>
<dbReference type="RefSeq" id="WP_133473887.1">
    <property type="nucleotide sequence ID" value="NZ_SNWP01000010.1"/>
</dbReference>
<dbReference type="OrthoDB" id="1523826at2"/>
<evidence type="ECO:0000256" key="1">
    <source>
        <dbReference type="ARBA" id="ARBA00004496"/>
    </source>
</evidence>
<accession>A0A4V3C5C1</accession>
<dbReference type="Proteomes" id="UP000295741">
    <property type="component" value="Unassembled WGS sequence"/>
</dbReference>
<keyword evidence="4" id="KW-0963">Cytoplasm</keyword>
<reference evidence="7 8" key="1">
    <citation type="submission" date="2019-03" db="EMBL/GenBank/DDBJ databases">
        <title>Genomic Encyclopedia of Archaeal and Bacterial Type Strains, Phase II (KMG-II): from individual species to whole genera.</title>
        <authorList>
            <person name="Goeker M."/>
        </authorList>
    </citation>
    <scope>NUCLEOTIDE SEQUENCE [LARGE SCALE GENOMIC DNA]</scope>
    <source>
        <strain evidence="7 8">DSM 28323</strain>
    </source>
</reference>
<dbReference type="Pfam" id="PF21981">
    <property type="entry name" value="RecX_HTH3"/>
    <property type="match status" value="1"/>
</dbReference>
<name>A0A4V3C5C1_9BACT</name>
<sequence>MFRNNLTPDQAWQKIKHYCAYQERNHQEVKEKLFGFGIRKTDVDLLISRLIEEDYLNEARFAVQFAGGHFRLKKWGRVKIIYELKQKRISSANIKSALKEINEEDYRAVLQKMAAVKWRSLKNEQHLNRRAKTTQFLLHKGYEPQLIHEAIEQIRRADKE</sequence>
<organism evidence="7 8">
    <name type="scientific">Sediminibacterium goheungense</name>
    <dbReference type="NCBI Taxonomy" id="1086393"/>
    <lineage>
        <taxon>Bacteria</taxon>
        <taxon>Pseudomonadati</taxon>
        <taxon>Bacteroidota</taxon>
        <taxon>Chitinophagia</taxon>
        <taxon>Chitinophagales</taxon>
        <taxon>Chitinophagaceae</taxon>
        <taxon>Sediminibacterium</taxon>
    </lineage>
</organism>
<dbReference type="PANTHER" id="PTHR33602">
    <property type="entry name" value="REGULATORY PROTEIN RECX FAMILY PROTEIN"/>
    <property type="match status" value="1"/>
</dbReference>
<evidence type="ECO:0000256" key="4">
    <source>
        <dbReference type="ARBA" id="ARBA00022490"/>
    </source>
</evidence>
<dbReference type="GO" id="GO:0005737">
    <property type="term" value="C:cytoplasm"/>
    <property type="evidence" value="ECO:0007669"/>
    <property type="project" value="UniProtKB-SubCell"/>
</dbReference>
<dbReference type="AlphaFoldDB" id="A0A4V3C5C1"/>
<dbReference type="Pfam" id="PF02631">
    <property type="entry name" value="RecX_HTH2"/>
    <property type="match status" value="1"/>
</dbReference>
<dbReference type="InterPro" id="IPR003783">
    <property type="entry name" value="Regulatory_RecX"/>
</dbReference>
<evidence type="ECO:0000259" key="6">
    <source>
        <dbReference type="Pfam" id="PF21981"/>
    </source>
</evidence>
<feature type="domain" description="RecX third three-helical" evidence="6">
    <location>
        <begin position="105"/>
        <end position="151"/>
    </location>
</feature>
<dbReference type="InterPro" id="IPR053925">
    <property type="entry name" value="RecX_HTH_3rd"/>
</dbReference>
<dbReference type="InterPro" id="IPR036388">
    <property type="entry name" value="WH-like_DNA-bd_sf"/>
</dbReference>
<dbReference type="Gene3D" id="1.10.10.10">
    <property type="entry name" value="Winged helix-like DNA-binding domain superfamily/Winged helix DNA-binding domain"/>
    <property type="match status" value="2"/>
</dbReference>
<comment type="caution">
    <text evidence="7">The sequence shown here is derived from an EMBL/GenBank/DDBJ whole genome shotgun (WGS) entry which is preliminary data.</text>
</comment>
<evidence type="ECO:0000313" key="8">
    <source>
        <dbReference type="Proteomes" id="UP000295741"/>
    </source>
</evidence>
<protein>
    <recommendedName>
        <fullName evidence="3">Regulatory protein RecX</fullName>
    </recommendedName>
</protein>
<keyword evidence="8" id="KW-1185">Reference proteome</keyword>
<evidence type="ECO:0000256" key="3">
    <source>
        <dbReference type="ARBA" id="ARBA00018111"/>
    </source>
</evidence>
<dbReference type="EMBL" id="SNWP01000010">
    <property type="protein sequence ID" value="TDO29288.1"/>
    <property type="molecule type" value="Genomic_DNA"/>
</dbReference>
<comment type="subcellular location">
    <subcellularLocation>
        <location evidence="1">Cytoplasm</location>
    </subcellularLocation>
</comment>
<dbReference type="PANTHER" id="PTHR33602:SF1">
    <property type="entry name" value="REGULATORY PROTEIN RECX FAMILY PROTEIN"/>
    <property type="match status" value="1"/>
</dbReference>
<evidence type="ECO:0000313" key="7">
    <source>
        <dbReference type="EMBL" id="TDO29288.1"/>
    </source>
</evidence>